<dbReference type="Proteomes" id="UP000017133">
    <property type="component" value="Unassembled WGS sequence"/>
</dbReference>
<protein>
    <submittedName>
        <fullName evidence="3">Uncharacterized protein</fullName>
    </submittedName>
</protein>
<evidence type="ECO:0000313" key="3">
    <source>
        <dbReference type="EMBL" id="ERT11506.1"/>
    </source>
</evidence>
<dbReference type="GO" id="GO:0019062">
    <property type="term" value="P:virion attachment to host cell"/>
    <property type="evidence" value="ECO:0007669"/>
    <property type="project" value="InterPro"/>
</dbReference>
<sequence>MSIEKDLKINIKVDDLKNRFKEGSIPLQTDFANLIDIADIGRRAVGKAPNQIENPNSALKLDISGRLEVNKGNGLCIREDKLDVNNHDGINVDNNGVSIKLSGNKDSGLYVNREGLVILNQNDSGLSRRGDDKGLQVKAGNGITVDNDGVGIKLTDSNQTLTGLSLTSRGLKADDGLGIILKKDHGISVGEGHGIKVNTNDIAVKSKNSTIKVESDGISVGIGWGVKVGGEGLDVKAKDHGGIRVDSYGVSVDIDEIINSIIPPGTIVPFFSNKKEAPPGWKWCNGQPGTPNLNIDSRDDNDLSLISGGNKQHSISRLFPWGAKNGEIYIHYMRYIIKI</sequence>
<evidence type="ECO:0000256" key="2">
    <source>
        <dbReference type="ARBA" id="ARBA00022581"/>
    </source>
</evidence>
<comment type="caution">
    <text evidence="3">The sequence shown here is derived from an EMBL/GenBank/DDBJ whole genome shotgun (WGS) entry which is preliminary data.</text>
</comment>
<keyword evidence="2" id="KW-0945">Host-virus interaction</keyword>
<dbReference type="PATRIC" id="fig|1389415.4.peg.3913"/>
<gene>
    <name evidence="3" type="ORF">O185_19535</name>
</gene>
<keyword evidence="4" id="KW-1185">Reference proteome</keyword>
<dbReference type="InterPro" id="IPR009013">
    <property type="entry name" value="Attachment_protein_shaft_sf"/>
</dbReference>
<comment type="subcellular location">
    <subcellularLocation>
        <location evidence="1">Virion</location>
    </subcellularLocation>
</comment>
<reference evidence="3 4" key="1">
    <citation type="submission" date="2013-10" db="EMBL/GenBank/DDBJ databases">
        <title>Whole Genome Shotgun Sequence of Photorhabdus temperata J3.</title>
        <authorList>
            <person name="Park G.-S."/>
            <person name="Hong S.-J."/>
            <person name="Shin J.-H."/>
        </authorList>
    </citation>
    <scope>NUCLEOTIDE SEQUENCE [LARGE SCALE GENOMIC DNA]</scope>
    <source>
        <strain evidence="3 4">J3</strain>
    </source>
</reference>
<proteinExistence type="predicted"/>
<organism evidence="3 4">
    <name type="scientific">Photorhabdus temperata J3</name>
    <dbReference type="NCBI Taxonomy" id="1389415"/>
    <lineage>
        <taxon>Bacteria</taxon>
        <taxon>Pseudomonadati</taxon>
        <taxon>Pseudomonadota</taxon>
        <taxon>Gammaproteobacteria</taxon>
        <taxon>Enterobacterales</taxon>
        <taxon>Morganellaceae</taxon>
        <taxon>Photorhabdus</taxon>
    </lineage>
</organism>
<dbReference type="SUPFAM" id="SSF51225">
    <property type="entry name" value="Fibre shaft of virus attachment proteins"/>
    <property type="match status" value="1"/>
</dbReference>
<accession>U7QYL9</accession>
<evidence type="ECO:0000256" key="1">
    <source>
        <dbReference type="ARBA" id="ARBA00004328"/>
    </source>
</evidence>
<dbReference type="RefSeq" id="WP_023045799.1">
    <property type="nucleotide sequence ID" value="NZ_AXDT01000193.1"/>
</dbReference>
<dbReference type="AlphaFoldDB" id="U7QYL9"/>
<name>U7QYL9_PHOTE</name>
<evidence type="ECO:0000313" key="4">
    <source>
        <dbReference type="Proteomes" id="UP000017133"/>
    </source>
</evidence>
<dbReference type="EMBL" id="AXDT01000193">
    <property type="protein sequence ID" value="ERT11506.1"/>
    <property type="molecule type" value="Genomic_DNA"/>
</dbReference>